<dbReference type="GO" id="GO:0003677">
    <property type="term" value="F:DNA binding"/>
    <property type="evidence" value="ECO:0007669"/>
    <property type="project" value="InterPro"/>
</dbReference>
<dbReference type="AlphaFoldDB" id="D9PK80"/>
<comment type="caution">
    <text evidence="2">The sequence shown here is derived from an EMBL/GenBank/DDBJ whole genome shotgun (WGS) entry which is preliminary data.</text>
</comment>
<organism evidence="2">
    <name type="scientific">sediment metagenome</name>
    <dbReference type="NCBI Taxonomy" id="749907"/>
    <lineage>
        <taxon>unclassified sequences</taxon>
        <taxon>metagenomes</taxon>
        <taxon>ecological metagenomes</taxon>
    </lineage>
</organism>
<dbReference type="Pfam" id="PF01381">
    <property type="entry name" value="HTH_3"/>
    <property type="match status" value="1"/>
</dbReference>
<dbReference type="EMBL" id="ADZX01000585">
    <property type="protein sequence ID" value="EFK96041.1"/>
    <property type="molecule type" value="Genomic_DNA"/>
</dbReference>
<sequence>MSIKTPQEMEVWYVIPAIRREMVKELLKRKASQKQAAKLLGLTEAAVSQYLSGKRGADIKFEPEMKAEIRKSVDAIMKGSEVMAEMHRITSFCRKRGTLCKLHRKMGPVPEGCRVCLE</sequence>
<reference evidence="2" key="1">
    <citation type="submission" date="2010-07" db="EMBL/GenBank/DDBJ databases">
        <authorList>
            <consortium name="CONSOLIDER consortium CSD2007-00005"/>
            <person name="Guazzaroni M.-E."/>
            <person name="Richter M."/>
            <person name="Garcia-Salamanca A."/>
            <person name="Yarza P."/>
            <person name="Ferrer M."/>
        </authorList>
    </citation>
    <scope>NUCLEOTIDE SEQUENCE</scope>
</reference>
<dbReference type="PANTHER" id="PTHR40730:SF3">
    <property type="entry name" value="HTH CRO_C1-TYPE DOMAIN-CONTAINING PROTEIN"/>
    <property type="match status" value="1"/>
</dbReference>
<feature type="domain" description="HTH cro/C1-type" evidence="1">
    <location>
        <begin position="23"/>
        <end position="76"/>
    </location>
</feature>
<dbReference type="InterPro" id="IPR010982">
    <property type="entry name" value="Lambda_DNA-bd_dom_sf"/>
</dbReference>
<dbReference type="CDD" id="cd00093">
    <property type="entry name" value="HTH_XRE"/>
    <property type="match status" value="1"/>
</dbReference>
<name>D9PK80_9ZZZZ</name>
<gene>
    <name evidence="2" type="ORF">LDC_1945</name>
</gene>
<dbReference type="SUPFAM" id="SSF47413">
    <property type="entry name" value="lambda repressor-like DNA-binding domains"/>
    <property type="match status" value="1"/>
</dbReference>
<dbReference type="InterPro" id="IPR001387">
    <property type="entry name" value="Cro/C1-type_HTH"/>
</dbReference>
<proteinExistence type="predicted"/>
<accession>D9PK80</accession>
<evidence type="ECO:0000259" key="1">
    <source>
        <dbReference type="PROSITE" id="PS50943"/>
    </source>
</evidence>
<evidence type="ECO:0000313" key="2">
    <source>
        <dbReference type="EMBL" id="EFK96041.1"/>
    </source>
</evidence>
<dbReference type="Gene3D" id="1.10.260.40">
    <property type="entry name" value="lambda repressor-like DNA-binding domains"/>
    <property type="match status" value="1"/>
</dbReference>
<protein>
    <recommendedName>
        <fullName evidence="1">HTH cro/C1-type domain-containing protein</fullName>
    </recommendedName>
</protein>
<reference evidence="2" key="2">
    <citation type="journal article" date="2011" name="Microb. Ecol.">
        <title>Taxonomic and Functional Metagenomic Profiling of the Microbial Community in the Anoxic Sediment of a Sub-saline Shallow Lake (Laguna de Carrizo, Central Spain).</title>
        <authorList>
            <person name="Ferrer M."/>
            <person name="Guazzaroni M.E."/>
            <person name="Richter M."/>
            <person name="Garcia-Salamanca A."/>
            <person name="Yarza P."/>
            <person name="Suarez-Suarez A."/>
            <person name="Solano J."/>
            <person name="Alcaide M."/>
            <person name="van Dillewijn P."/>
            <person name="Molina-Henares M.A."/>
            <person name="Lopez-Cortes N."/>
            <person name="Al-Ramahi Y."/>
            <person name="Guerrero C."/>
            <person name="Acosta A."/>
            <person name="de Eugenio L.I."/>
            <person name="Martinez V."/>
            <person name="Marques S."/>
            <person name="Rojo F."/>
            <person name="Santero E."/>
            <person name="Genilloud O."/>
            <person name="Perez-Perez J."/>
            <person name="Rossello-Mora R."/>
            <person name="Ramos J.L."/>
        </authorList>
    </citation>
    <scope>NUCLEOTIDE SEQUENCE</scope>
</reference>
<dbReference type="PROSITE" id="PS50943">
    <property type="entry name" value="HTH_CROC1"/>
    <property type="match status" value="1"/>
</dbReference>
<dbReference type="PANTHER" id="PTHR40730">
    <property type="entry name" value="TRANSCRIPTIONAL REGULATOR PROTEIN-LIKE PROTEIN"/>
    <property type="match status" value="1"/>
</dbReference>